<reference evidence="1" key="1">
    <citation type="submission" date="2023-02" db="EMBL/GenBank/DDBJ databases">
        <title>Genome of toxic invasive species Heracleum sosnowskyi carries increased number of genes despite the absence of recent whole-genome duplications.</title>
        <authorList>
            <person name="Schelkunov M."/>
            <person name="Shtratnikova V."/>
            <person name="Makarenko M."/>
            <person name="Klepikova A."/>
            <person name="Omelchenko D."/>
            <person name="Novikova G."/>
            <person name="Obukhova E."/>
            <person name="Bogdanov V."/>
            <person name="Penin A."/>
            <person name="Logacheva M."/>
        </authorList>
    </citation>
    <scope>NUCLEOTIDE SEQUENCE</scope>
    <source>
        <strain evidence="1">Hsosn_3</strain>
        <tissue evidence="1">Leaf</tissue>
    </source>
</reference>
<comment type="caution">
    <text evidence="1">The sequence shown here is derived from an EMBL/GenBank/DDBJ whole genome shotgun (WGS) entry which is preliminary data.</text>
</comment>
<name>A0AAD8HH24_9APIA</name>
<organism evidence="1 2">
    <name type="scientific">Heracleum sosnowskyi</name>
    <dbReference type="NCBI Taxonomy" id="360622"/>
    <lineage>
        <taxon>Eukaryota</taxon>
        <taxon>Viridiplantae</taxon>
        <taxon>Streptophyta</taxon>
        <taxon>Embryophyta</taxon>
        <taxon>Tracheophyta</taxon>
        <taxon>Spermatophyta</taxon>
        <taxon>Magnoliopsida</taxon>
        <taxon>eudicotyledons</taxon>
        <taxon>Gunneridae</taxon>
        <taxon>Pentapetalae</taxon>
        <taxon>asterids</taxon>
        <taxon>campanulids</taxon>
        <taxon>Apiales</taxon>
        <taxon>Apiaceae</taxon>
        <taxon>Apioideae</taxon>
        <taxon>apioid superclade</taxon>
        <taxon>Tordylieae</taxon>
        <taxon>Tordyliinae</taxon>
        <taxon>Heracleum</taxon>
    </lineage>
</organism>
<protein>
    <submittedName>
        <fullName evidence="1">Uncharacterized protein</fullName>
    </submittedName>
</protein>
<reference evidence="1" key="2">
    <citation type="submission" date="2023-05" db="EMBL/GenBank/DDBJ databases">
        <authorList>
            <person name="Schelkunov M.I."/>
        </authorList>
    </citation>
    <scope>NUCLEOTIDE SEQUENCE</scope>
    <source>
        <strain evidence="1">Hsosn_3</strain>
        <tissue evidence="1">Leaf</tissue>
    </source>
</reference>
<sequence>MLKYLHELQPSQEGSASHPSVGSKLTSSVMNEYRASYDMGNDGEKHTISSRIKIGKGRKESTKTWERKIRKESTKTWERKIRNEAISVAVMRAAKNQCATRKKLKSVIGRGRIFQKIKKNQRREILKETHGVELTKRFHKGNNGCLW</sequence>
<keyword evidence="2" id="KW-1185">Reference proteome</keyword>
<dbReference type="AlphaFoldDB" id="A0AAD8HH24"/>
<accession>A0AAD8HH24</accession>
<evidence type="ECO:0000313" key="1">
    <source>
        <dbReference type="EMBL" id="KAK1367190.1"/>
    </source>
</evidence>
<evidence type="ECO:0000313" key="2">
    <source>
        <dbReference type="Proteomes" id="UP001237642"/>
    </source>
</evidence>
<dbReference type="Proteomes" id="UP001237642">
    <property type="component" value="Unassembled WGS sequence"/>
</dbReference>
<gene>
    <name evidence="1" type="ORF">POM88_042751</name>
</gene>
<proteinExistence type="predicted"/>
<dbReference type="EMBL" id="JAUIZM010000009">
    <property type="protein sequence ID" value="KAK1367190.1"/>
    <property type="molecule type" value="Genomic_DNA"/>
</dbReference>